<accession>A0AAV1K213</accession>
<comment type="caution">
    <text evidence="2">The sequence shown here is derived from an EMBL/GenBank/DDBJ whole genome shotgun (WGS) entry which is preliminary data.</text>
</comment>
<proteinExistence type="predicted"/>
<keyword evidence="3" id="KW-1185">Reference proteome</keyword>
<feature type="compositionally biased region" description="Basic and acidic residues" evidence="1">
    <location>
        <begin position="105"/>
        <end position="124"/>
    </location>
</feature>
<evidence type="ECO:0000313" key="2">
    <source>
        <dbReference type="EMBL" id="CAK1555803.1"/>
    </source>
</evidence>
<feature type="region of interest" description="Disordered" evidence="1">
    <location>
        <begin position="105"/>
        <end position="133"/>
    </location>
</feature>
<protein>
    <submittedName>
        <fullName evidence="2">Uncharacterized protein</fullName>
    </submittedName>
</protein>
<evidence type="ECO:0000256" key="1">
    <source>
        <dbReference type="SAM" id="MobiDB-lite"/>
    </source>
</evidence>
<dbReference type="AlphaFoldDB" id="A0AAV1K213"/>
<organism evidence="2 3">
    <name type="scientific">Leptosia nina</name>
    <dbReference type="NCBI Taxonomy" id="320188"/>
    <lineage>
        <taxon>Eukaryota</taxon>
        <taxon>Metazoa</taxon>
        <taxon>Ecdysozoa</taxon>
        <taxon>Arthropoda</taxon>
        <taxon>Hexapoda</taxon>
        <taxon>Insecta</taxon>
        <taxon>Pterygota</taxon>
        <taxon>Neoptera</taxon>
        <taxon>Endopterygota</taxon>
        <taxon>Lepidoptera</taxon>
        <taxon>Glossata</taxon>
        <taxon>Ditrysia</taxon>
        <taxon>Papilionoidea</taxon>
        <taxon>Pieridae</taxon>
        <taxon>Pierinae</taxon>
        <taxon>Leptosia</taxon>
    </lineage>
</organism>
<evidence type="ECO:0000313" key="3">
    <source>
        <dbReference type="Proteomes" id="UP001497472"/>
    </source>
</evidence>
<sequence length="133" mass="14798">MVGAAASAGFSAPPDFCPFQMPARMDQRCIFNILWSRIEGKRRLIVRSGVCGRLAMCESRLSRCSVTKTRGVLAERSMPTAAAIGGILFEAEFFCELVEKQQQKEAAKRTSHCKRQDVDQRGEAMRTSNIIPK</sequence>
<dbReference type="EMBL" id="CAVLEF010000280">
    <property type="protein sequence ID" value="CAK1555803.1"/>
    <property type="molecule type" value="Genomic_DNA"/>
</dbReference>
<name>A0AAV1K213_9NEOP</name>
<gene>
    <name evidence="2" type="ORF">LNINA_LOCUS14591</name>
</gene>
<dbReference type="Proteomes" id="UP001497472">
    <property type="component" value="Unassembled WGS sequence"/>
</dbReference>
<reference evidence="2 3" key="1">
    <citation type="submission" date="2023-11" db="EMBL/GenBank/DDBJ databases">
        <authorList>
            <person name="Okamura Y."/>
        </authorList>
    </citation>
    <scope>NUCLEOTIDE SEQUENCE [LARGE SCALE GENOMIC DNA]</scope>
</reference>